<proteinExistence type="predicted"/>
<name>A0ABQ8K8P0_9APHY</name>
<feature type="non-terminal residue" evidence="1">
    <location>
        <position position="62"/>
    </location>
</feature>
<reference evidence="1 2" key="1">
    <citation type="journal article" date="2021" name="Environ. Microbiol.">
        <title>Gene family expansions and transcriptome signatures uncover fungal adaptations to wood decay.</title>
        <authorList>
            <person name="Hage H."/>
            <person name="Miyauchi S."/>
            <person name="Viragh M."/>
            <person name="Drula E."/>
            <person name="Min B."/>
            <person name="Chaduli D."/>
            <person name="Navarro D."/>
            <person name="Favel A."/>
            <person name="Norest M."/>
            <person name="Lesage-Meessen L."/>
            <person name="Balint B."/>
            <person name="Merenyi Z."/>
            <person name="de Eugenio L."/>
            <person name="Morin E."/>
            <person name="Martinez A.T."/>
            <person name="Baldrian P."/>
            <person name="Stursova M."/>
            <person name="Martinez M.J."/>
            <person name="Novotny C."/>
            <person name="Magnuson J.K."/>
            <person name="Spatafora J.W."/>
            <person name="Maurice S."/>
            <person name="Pangilinan J."/>
            <person name="Andreopoulos W."/>
            <person name="LaButti K."/>
            <person name="Hundley H."/>
            <person name="Na H."/>
            <person name="Kuo A."/>
            <person name="Barry K."/>
            <person name="Lipzen A."/>
            <person name="Henrissat B."/>
            <person name="Riley R."/>
            <person name="Ahrendt S."/>
            <person name="Nagy L.G."/>
            <person name="Grigoriev I.V."/>
            <person name="Martin F."/>
            <person name="Rosso M.N."/>
        </authorList>
    </citation>
    <scope>NUCLEOTIDE SEQUENCE [LARGE SCALE GENOMIC DNA]</scope>
    <source>
        <strain evidence="1 2">CIRM-BRFM 1785</strain>
    </source>
</reference>
<evidence type="ECO:0000313" key="1">
    <source>
        <dbReference type="EMBL" id="KAH9833599.1"/>
    </source>
</evidence>
<dbReference type="RefSeq" id="XP_047776339.1">
    <property type="nucleotide sequence ID" value="XM_047924498.1"/>
</dbReference>
<gene>
    <name evidence="1" type="ORF">C8Q71DRAFT_774101</name>
</gene>
<accession>A0ABQ8K8P0</accession>
<evidence type="ECO:0000313" key="2">
    <source>
        <dbReference type="Proteomes" id="UP000814176"/>
    </source>
</evidence>
<dbReference type="GeneID" id="72005230"/>
<sequence>MSHARMHLDGTFPFMSRERWPWGSLIARRPCPQGDLTVCMGFGSCIVSIFPCPASALGLGRP</sequence>
<keyword evidence="2" id="KW-1185">Reference proteome</keyword>
<dbReference type="Proteomes" id="UP000814176">
    <property type="component" value="Unassembled WGS sequence"/>
</dbReference>
<comment type="caution">
    <text evidence="1">The sequence shown here is derived from an EMBL/GenBank/DDBJ whole genome shotgun (WGS) entry which is preliminary data.</text>
</comment>
<dbReference type="EMBL" id="JADCUA010000018">
    <property type="protein sequence ID" value="KAH9833599.1"/>
    <property type="molecule type" value="Genomic_DNA"/>
</dbReference>
<protein>
    <submittedName>
        <fullName evidence="1">Uncharacterized protein</fullName>
    </submittedName>
</protein>
<organism evidence="1 2">
    <name type="scientific">Rhodofomes roseus</name>
    <dbReference type="NCBI Taxonomy" id="34475"/>
    <lineage>
        <taxon>Eukaryota</taxon>
        <taxon>Fungi</taxon>
        <taxon>Dikarya</taxon>
        <taxon>Basidiomycota</taxon>
        <taxon>Agaricomycotina</taxon>
        <taxon>Agaricomycetes</taxon>
        <taxon>Polyporales</taxon>
        <taxon>Rhodofomes</taxon>
    </lineage>
</organism>